<keyword evidence="1" id="KW-0479">Metal-binding</keyword>
<comment type="caution">
    <text evidence="4">The sequence shown here is derived from an EMBL/GenBank/DDBJ whole genome shotgun (WGS) entry which is preliminary data.</text>
</comment>
<evidence type="ECO:0000256" key="1">
    <source>
        <dbReference type="ARBA" id="ARBA00022723"/>
    </source>
</evidence>
<protein>
    <recommendedName>
        <fullName evidence="6">Sulfatase N-terminal domain-containing protein</fullName>
    </recommendedName>
</protein>
<reference evidence="4 5" key="1">
    <citation type="submission" date="2019-01" db="EMBL/GenBank/DDBJ databases">
        <title>A draft genome assembly of the solar-powered sea slug Elysia chlorotica.</title>
        <authorList>
            <person name="Cai H."/>
            <person name="Li Q."/>
            <person name="Fang X."/>
            <person name="Li J."/>
            <person name="Curtis N.E."/>
            <person name="Altenburger A."/>
            <person name="Shibata T."/>
            <person name="Feng M."/>
            <person name="Maeda T."/>
            <person name="Schwartz J.A."/>
            <person name="Shigenobu S."/>
            <person name="Lundholm N."/>
            <person name="Nishiyama T."/>
            <person name="Yang H."/>
            <person name="Hasebe M."/>
            <person name="Li S."/>
            <person name="Pierce S.K."/>
            <person name="Wang J."/>
        </authorList>
    </citation>
    <scope>NUCLEOTIDE SEQUENCE [LARGE SCALE GENOMIC DNA]</scope>
    <source>
        <strain evidence="4">EC2010</strain>
        <tissue evidence="4">Whole organism of an adult</tissue>
    </source>
</reference>
<dbReference type="GO" id="GO:0008484">
    <property type="term" value="F:sulfuric ester hydrolase activity"/>
    <property type="evidence" value="ECO:0007669"/>
    <property type="project" value="InterPro"/>
</dbReference>
<dbReference type="PANTHER" id="PTHR10342:SF274">
    <property type="entry name" value="ARYLSULFATASE B"/>
    <property type="match status" value="1"/>
</dbReference>
<keyword evidence="5" id="KW-1185">Reference proteome</keyword>
<evidence type="ECO:0000313" key="4">
    <source>
        <dbReference type="EMBL" id="RUS76368.1"/>
    </source>
</evidence>
<evidence type="ECO:0000256" key="2">
    <source>
        <dbReference type="ARBA" id="ARBA00022837"/>
    </source>
</evidence>
<dbReference type="Proteomes" id="UP000271974">
    <property type="component" value="Unassembled WGS sequence"/>
</dbReference>
<dbReference type="Gene3D" id="3.40.720.10">
    <property type="entry name" value="Alkaline Phosphatase, subunit A"/>
    <property type="match status" value="1"/>
</dbReference>
<dbReference type="SUPFAM" id="SSF53649">
    <property type="entry name" value="Alkaline phosphatase-like"/>
    <property type="match status" value="1"/>
</dbReference>
<dbReference type="STRING" id="188477.A0A433T491"/>
<dbReference type="InterPro" id="IPR047115">
    <property type="entry name" value="ARSB"/>
</dbReference>
<accession>A0A433T491</accession>
<gene>
    <name evidence="4" type="ORF">EGW08_015874</name>
</gene>
<dbReference type="InterPro" id="IPR017850">
    <property type="entry name" value="Alkaline_phosphatase_core_sf"/>
</dbReference>
<evidence type="ECO:0000256" key="3">
    <source>
        <dbReference type="ARBA" id="ARBA00023180"/>
    </source>
</evidence>
<dbReference type="EMBL" id="RQTK01000668">
    <property type="protein sequence ID" value="RUS76368.1"/>
    <property type="molecule type" value="Genomic_DNA"/>
</dbReference>
<dbReference type="AlphaFoldDB" id="A0A433T491"/>
<dbReference type="Gene3D" id="3.30.1120.10">
    <property type="match status" value="1"/>
</dbReference>
<organism evidence="4 5">
    <name type="scientific">Elysia chlorotica</name>
    <name type="common">Eastern emerald elysia</name>
    <name type="synonym">Sea slug</name>
    <dbReference type="NCBI Taxonomy" id="188477"/>
    <lineage>
        <taxon>Eukaryota</taxon>
        <taxon>Metazoa</taxon>
        <taxon>Spiralia</taxon>
        <taxon>Lophotrochozoa</taxon>
        <taxon>Mollusca</taxon>
        <taxon>Gastropoda</taxon>
        <taxon>Heterobranchia</taxon>
        <taxon>Euthyneura</taxon>
        <taxon>Panpulmonata</taxon>
        <taxon>Sacoglossa</taxon>
        <taxon>Placobranchoidea</taxon>
        <taxon>Plakobranchidae</taxon>
        <taxon>Elysia</taxon>
    </lineage>
</organism>
<dbReference type="GO" id="GO:0046872">
    <property type="term" value="F:metal ion binding"/>
    <property type="evidence" value="ECO:0007669"/>
    <property type="project" value="UniProtKB-KW"/>
</dbReference>
<keyword evidence="2" id="KW-0106">Calcium</keyword>
<evidence type="ECO:0000313" key="5">
    <source>
        <dbReference type="Proteomes" id="UP000271974"/>
    </source>
</evidence>
<evidence type="ECO:0008006" key="6">
    <source>
        <dbReference type="Google" id="ProtNLM"/>
    </source>
</evidence>
<dbReference type="OrthoDB" id="6148502at2759"/>
<sequence length="200" mass="22100">MHIVDWYPTLAEAAGIPYDASDQDGVSQWQSLVSLATPSNREEVVYNLDLSWDPIQGRAAIRVGDYKLIAGYPGLYSEWYPLPDSASCHVSQDDLAAHASLERVAGMGGGVFGGDTRSWRGTDFDATAPSFYYLFNLKDDPEERRNLYSSEPDVVRRLASRLDAHRARYVQPNFPVPSPQADPALYGGVWTPGWCPDISG</sequence>
<dbReference type="PANTHER" id="PTHR10342">
    <property type="entry name" value="ARYLSULFATASE"/>
    <property type="match status" value="1"/>
</dbReference>
<proteinExistence type="predicted"/>
<keyword evidence="3" id="KW-0325">Glycoprotein</keyword>
<name>A0A433T491_ELYCH</name>